<keyword evidence="2" id="KW-0805">Transcription regulation</keyword>
<dbReference type="STRING" id="35608.A0A2U1N589"/>
<dbReference type="Proteomes" id="UP000245207">
    <property type="component" value="Unassembled WGS sequence"/>
</dbReference>
<feature type="compositionally biased region" description="Polar residues" evidence="7">
    <location>
        <begin position="7"/>
        <end position="16"/>
    </location>
</feature>
<evidence type="ECO:0000256" key="7">
    <source>
        <dbReference type="SAM" id="MobiDB-lite"/>
    </source>
</evidence>
<evidence type="ECO:0000256" key="1">
    <source>
        <dbReference type="ARBA" id="ARBA00004049"/>
    </source>
</evidence>
<dbReference type="OrthoDB" id="6270329at2759"/>
<dbReference type="GO" id="GO:0003700">
    <property type="term" value="F:DNA-binding transcription factor activity"/>
    <property type="evidence" value="ECO:0007669"/>
    <property type="project" value="InterPro"/>
</dbReference>
<comment type="caution">
    <text evidence="9">The sequence shown here is derived from an EMBL/GenBank/DDBJ whole genome shotgun (WGS) entry which is preliminary data.</text>
</comment>
<protein>
    <submittedName>
        <fullName evidence="9">Protein RKD1</fullName>
    </submittedName>
</protein>
<organism evidence="9 10">
    <name type="scientific">Artemisia annua</name>
    <name type="common">Sweet wormwood</name>
    <dbReference type="NCBI Taxonomy" id="35608"/>
    <lineage>
        <taxon>Eukaryota</taxon>
        <taxon>Viridiplantae</taxon>
        <taxon>Streptophyta</taxon>
        <taxon>Embryophyta</taxon>
        <taxon>Tracheophyta</taxon>
        <taxon>Spermatophyta</taxon>
        <taxon>Magnoliopsida</taxon>
        <taxon>eudicotyledons</taxon>
        <taxon>Gunneridae</taxon>
        <taxon>Pentapetalae</taxon>
        <taxon>asterids</taxon>
        <taxon>campanulids</taxon>
        <taxon>Asterales</taxon>
        <taxon>Asteraceae</taxon>
        <taxon>Asteroideae</taxon>
        <taxon>Anthemideae</taxon>
        <taxon>Artemisiinae</taxon>
        <taxon>Artemisia</taxon>
    </lineage>
</organism>
<accession>A0A2U1N589</accession>
<evidence type="ECO:0000259" key="8">
    <source>
        <dbReference type="PROSITE" id="PS51519"/>
    </source>
</evidence>
<keyword evidence="6" id="KW-0539">Nucleus</keyword>
<evidence type="ECO:0000256" key="2">
    <source>
        <dbReference type="ARBA" id="ARBA00023015"/>
    </source>
</evidence>
<reference evidence="9 10" key="1">
    <citation type="journal article" date="2018" name="Mol. Plant">
        <title>The genome of Artemisia annua provides insight into the evolution of Asteraceae family and artemisinin biosynthesis.</title>
        <authorList>
            <person name="Shen Q."/>
            <person name="Zhang L."/>
            <person name="Liao Z."/>
            <person name="Wang S."/>
            <person name="Yan T."/>
            <person name="Shi P."/>
            <person name="Liu M."/>
            <person name="Fu X."/>
            <person name="Pan Q."/>
            <person name="Wang Y."/>
            <person name="Lv Z."/>
            <person name="Lu X."/>
            <person name="Zhang F."/>
            <person name="Jiang W."/>
            <person name="Ma Y."/>
            <person name="Chen M."/>
            <person name="Hao X."/>
            <person name="Li L."/>
            <person name="Tang Y."/>
            <person name="Lv G."/>
            <person name="Zhou Y."/>
            <person name="Sun X."/>
            <person name="Brodelius P.E."/>
            <person name="Rose J.K.C."/>
            <person name="Tang K."/>
        </authorList>
    </citation>
    <scope>NUCLEOTIDE SEQUENCE [LARGE SCALE GENOMIC DNA]</scope>
    <source>
        <strain evidence="10">cv. Huhao1</strain>
        <tissue evidence="9">Leaf</tissue>
    </source>
</reference>
<feature type="compositionally biased region" description="Basic and acidic residues" evidence="7">
    <location>
        <begin position="218"/>
        <end position="236"/>
    </location>
</feature>
<evidence type="ECO:0000256" key="3">
    <source>
        <dbReference type="ARBA" id="ARBA00023054"/>
    </source>
</evidence>
<keyword evidence="4" id="KW-0238">DNA-binding</keyword>
<dbReference type="PROSITE" id="PS51519">
    <property type="entry name" value="RWP_RK"/>
    <property type="match status" value="2"/>
</dbReference>
<dbReference type="PANTHER" id="PTHR46373">
    <property type="entry name" value="PROTEIN RKD4"/>
    <property type="match status" value="1"/>
</dbReference>
<proteinExistence type="predicted"/>
<name>A0A2U1N589_ARTAN</name>
<dbReference type="InterPro" id="IPR044607">
    <property type="entry name" value="RKD-like"/>
</dbReference>
<feature type="region of interest" description="Disordered" evidence="7">
    <location>
        <begin position="196"/>
        <end position="260"/>
    </location>
</feature>
<dbReference type="InterPro" id="IPR003035">
    <property type="entry name" value="RWP-RK_dom"/>
</dbReference>
<evidence type="ECO:0000313" key="10">
    <source>
        <dbReference type="Proteomes" id="UP000245207"/>
    </source>
</evidence>
<evidence type="ECO:0000313" key="9">
    <source>
        <dbReference type="EMBL" id="PWA68671.1"/>
    </source>
</evidence>
<sequence length="459" mass="52459">MRRQACCLSTNCSSSKPHSKAPSVDTPVKPTEARAKKNSDSENEVIPAENVNPADDKKRNKMEIEDSDCEDGQDPDDNVQVKDSDPTATKKKRRSDEKLEKAFKSHLMSTIYTYQVVYFHTLHSYLSSKLMAIDRETMSDYFHMPIGLATKRLNVSLTVFKKQCRQAGIERWPYPKLKSLHNMITAFQFSLSTSRMSQGSSSKTHSKDPSVDTPVKPTEARGKKLEIEDSDGKDGQNPDDNVQGKDSGPTATKKKRRSDEKLEKAFKGHLMSTIYTYQVIYFHTLHSYLSSKHMAIDRETMSDYFHMPIGLAAKRLNIGLTIFKKQCREVGIERWPYPKLKSLHNMITTFQDQRGGAETYANSEEIIARLKEEIKHIRQNPNLPVANSTRRLRQRYFKVKHQERNQKKESINLELSLACPTPANVEPLQIIYPSNYSGYEEIYDGFVSDSDEQEQGKDA</sequence>
<feature type="compositionally biased region" description="Basic and acidic residues" evidence="7">
    <location>
        <begin position="31"/>
        <end position="40"/>
    </location>
</feature>
<comment type="function">
    <text evidence="1">Putative transcription factor.</text>
</comment>
<dbReference type="GO" id="GO:0003677">
    <property type="term" value="F:DNA binding"/>
    <property type="evidence" value="ECO:0007669"/>
    <property type="project" value="UniProtKB-KW"/>
</dbReference>
<feature type="domain" description="RWP-RK" evidence="8">
    <location>
        <begin position="122"/>
        <end position="200"/>
    </location>
</feature>
<gene>
    <name evidence="9" type="ORF">CTI12_AA306150</name>
</gene>
<dbReference type="EMBL" id="PKPP01003586">
    <property type="protein sequence ID" value="PWA68671.1"/>
    <property type="molecule type" value="Genomic_DNA"/>
</dbReference>
<evidence type="ECO:0000256" key="6">
    <source>
        <dbReference type="ARBA" id="ARBA00023242"/>
    </source>
</evidence>
<keyword evidence="10" id="KW-1185">Reference proteome</keyword>
<evidence type="ECO:0000256" key="5">
    <source>
        <dbReference type="ARBA" id="ARBA00023163"/>
    </source>
</evidence>
<keyword evidence="3" id="KW-0175">Coiled coil</keyword>
<dbReference type="Pfam" id="PF02042">
    <property type="entry name" value="RWP-RK"/>
    <property type="match status" value="2"/>
</dbReference>
<dbReference type="PANTHER" id="PTHR46373:SF2">
    <property type="entry name" value="RWP-RK DOMAIN-CONTAINING PROTEIN"/>
    <property type="match status" value="1"/>
</dbReference>
<feature type="compositionally biased region" description="Basic and acidic residues" evidence="7">
    <location>
        <begin position="54"/>
        <end position="64"/>
    </location>
</feature>
<dbReference type="AlphaFoldDB" id="A0A2U1N589"/>
<keyword evidence="5" id="KW-0804">Transcription</keyword>
<feature type="compositionally biased region" description="Acidic residues" evidence="7">
    <location>
        <begin position="65"/>
        <end position="77"/>
    </location>
</feature>
<feature type="domain" description="RWP-RK" evidence="8">
    <location>
        <begin position="285"/>
        <end position="365"/>
    </location>
</feature>
<evidence type="ECO:0000256" key="4">
    <source>
        <dbReference type="ARBA" id="ARBA00023125"/>
    </source>
</evidence>
<feature type="region of interest" description="Disordered" evidence="7">
    <location>
        <begin position="1"/>
        <end position="96"/>
    </location>
</feature>